<comment type="function">
    <text evidence="2">Non-catalytic component of the exosome, which is a complex involved in RNA degradation. Increases the RNA binding and the efficiency of RNA degradation. Helpful for the interaction of the exosome with A-poor RNAs.</text>
</comment>
<keyword evidence="1 2" id="KW-0271">Exosome</keyword>
<evidence type="ECO:0000256" key="1">
    <source>
        <dbReference type="ARBA" id="ARBA00022835"/>
    </source>
</evidence>
<dbReference type="Proteomes" id="UP000028194">
    <property type="component" value="Chromosome"/>
</dbReference>
<gene>
    <name evidence="2" type="primary">csl4</name>
    <name evidence="3" type="ORF">NTE_03209</name>
</gene>
<dbReference type="AlphaFoldDB" id="A0A075MVS2"/>
<dbReference type="HAMAP" id="MF_00975">
    <property type="entry name" value="Exosome_Csl4"/>
    <property type="match status" value="1"/>
</dbReference>
<sequence>MSKENNNKVMIMLPGEQVASIEEFEGGKNTYLTQDGTIRSAAIGTKAMDLKRRVIKIEPKNAPMLPKIGDILVGYVEMIFASMISVKVLYINGVESTSGFSAIASMRVGGGGRDRRERPIFRTGDIIRGRVMSLLNSTVHMTIAEREFGVLYTTCFMCGGDTVKVNDTVKCIECGAWEPRKLTNDYGKETLRQIFRAGGSR</sequence>
<dbReference type="GO" id="GO:0005737">
    <property type="term" value="C:cytoplasm"/>
    <property type="evidence" value="ECO:0007669"/>
    <property type="project" value="UniProtKB-SubCell"/>
</dbReference>
<dbReference type="PANTHER" id="PTHR12686">
    <property type="entry name" value="3'-5' EXORIBONUCLEASE CSL4-RELATED"/>
    <property type="match status" value="1"/>
</dbReference>
<evidence type="ECO:0000313" key="4">
    <source>
        <dbReference type="Proteomes" id="UP000028194"/>
    </source>
</evidence>
<dbReference type="STRING" id="1459636.NTE_03209"/>
<dbReference type="PANTHER" id="PTHR12686:SF8">
    <property type="entry name" value="EXOSOME COMPLEX COMPONENT CSL4"/>
    <property type="match status" value="1"/>
</dbReference>
<dbReference type="SUPFAM" id="SSF110324">
    <property type="entry name" value="Ribosomal L27 protein-like"/>
    <property type="match status" value="1"/>
</dbReference>
<keyword evidence="4" id="KW-1185">Reference proteome</keyword>
<evidence type="ECO:0000256" key="2">
    <source>
        <dbReference type="HAMAP-Rule" id="MF_00975"/>
    </source>
</evidence>
<comment type="similarity">
    <text evidence="2">Belongs to the CSL4 family.</text>
</comment>
<keyword evidence="2" id="KW-0862">Zinc</keyword>
<dbReference type="EMBL" id="CP007174">
    <property type="protein sequence ID" value="AIF85238.1"/>
    <property type="molecule type" value="Genomic_DNA"/>
</dbReference>
<accession>A0A075MVS2</accession>
<comment type="subcellular location">
    <subcellularLocation>
        <location evidence="2">Cytoplasm</location>
    </subcellularLocation>
</comment>
<proteinExistence type="inferred from homology"/>
<dbReference type="InterPro" id="IPR030850">
    <property type="entry name" value="Exosome_Csl4_arc"/>
</dbReference>
<protein>
    <recommendedName>
        <fullName evidence="2">Exosome complex component Csl4</fullName>
    </recommendedName>
</protein>
<dbReference type="KEGG" id="nev:NTE_03209"/>
<feature type="binding site" evidence="2">
    <location>
        <position position="174"/>
    </location>
    <ligand>
        <name>Zn(2+)</name>
        <dbReference type="ChEBI" id="CHEBI:29105"/>
    </ligand>
</feature>
<dbReference type="HOGENOM" id="CLU_067135_1_1_2"/>
<dbReference type="InterPro" id="IPR039771">
    <property type="entry name" value="Csl4"/>
</dbReference>
<organism evidence="3 4">
    <name type="scientific">Candidatus Nitrososphaera evergladensis SR1</name>
    <dbReference type="NCBI Taxonomy" id="1459636"/>
    <lineage>
        <taxon>Archaea</taxon>
        <taxon>Nitrososphaerota</taxon>
        <taxon>Nitrososphaeria</taxon>
        <taxon>Nitrososphaerales</taxon>
        <taxon>Nitrososphaeraceae</taxon>
        <taxon>Nitrososphaera</taxon>
    </lineage>
</organism>
<comment type="subunit">
    <text evidence="2">Component of the archaeal exosome complex. Forms a trimer of Rrp4 and/or Csl4 subunits. The trimer associates with an hexameric ring-like arrangement composed of 3 Rrp41-Rrp42 heterodimers. Interacts with DnaG.</text>
</comment>
<dbReference type="Gene3D" id="2.40.50.140">
    <property type="entry name" value="Nucleic acid-binding proteins"/>
    <property type="match status" value="1"/>
</dbReference>
<dbReference type="RefSeq" id="WP_148701673.1">
    <property type="nucleotide sequence ID" value="NZ_CP007174.1"/>
</dbReference>
<reference evidence="3 4" key="1">
    <citation type="journal article" date="2014" name="PLoS ONE">
        <title>Genome Sequence of Candidatus Nitrososphaera evergladensis from Group I.1b Enriched from Everglades Soil Reveals Novel Genomic Features of the Ammonia-Oxidizing Archaea.</title>
        <authorList>
            <person name="Zhalnina K.V."/>
            <person name="Dias R."/>
            <person name="Leonard M.T."/>
            <person name="Dorr de Quadros P."/>
            <person name="Camargo F.A."/>
            <person name="Drew J.C."/>
            <person name="Farmerie W.G."/>
            <person name="Daroub S.H."/>
            <person name="Triplett E.W."/>
        </authorList>
    </citation>
    <scope>NUCLEOTIDE SEQUENCE [LARGE SCALE GENOMIC DNA]</scope>
    <source>
        <strain evidence="3 4">SR1</strain>
    </source>
</reference>
<keyword evidence="2" id="KW-0963">Cytoplasm</keyword>
<dbReference type="NCBIfam" id="NF034126">
    <property type="entry name" value="PRK09521.1"/>
    <property type="match status" value="1"/>
</dbReference>
<dbReference type="InterPro" id="IPR012340">
    <property type="entry name" value="NA-bd_OB-fold"/>
</dbReference>
<dbReference type="Gene3D" id="2.40.50.100">
    <property type="match status" value="1"/>
</dbReference>
<dbReference type="GO" id="GO:0008270">
    <property type="term" value="F:zinc ion binding"/>
    <property type="evidence" value="ECO:0007669"/>
    <property type="project" value="UniProtKB-UniRule"/>
</dbReference>
<dbReference type="SUPFAM" id="SSF50249">
    <property type="entry name" value="Nucleic acid-binding proteins"/>
    <property type="match status" value="1"/>
</dbReference>
<feature type="binding site" evidence="2">
    <location>
        <position position="171"/>
    </location>
    <ligand>
        <name>Zn(2+)</name>
        <dbReference type="ChEBI" id="CHEBI:29105"/>
    </ligand>
</feature>
<feature type="binding site" evidence="2">
    <location>
        <position position="155"/>
    </location>
    <ligand>
        <name>Zn(2+)</name>
        <dbReference type="ChEBI" id="CHEBI:29105"/>
    </ligand>
</feature>
<dbReference type="GO" id="GO:0000178">
    <property type="term" value="C:exosome (RNase complex)"/>
    <property type="evidence" value="ECO:0007669"/>
    <property type="project" value="UniProtKB-KW"/>
</dbReference>
<keyword evidence="2" id="KW-0479">Metal-binding</keyword>
<dbReference type="GO" id="GO:0006396">
    <property type="term" value="P:RNA processing"/>
    <property type="evidence" value="ECO:0007669"/>
    <property type="project" value="InterPro"/>
</dbReference>
<dbReference type="GeneID" id="41598866"/>
<feature type="binding site" evidence="2">
    <location>
        <position position="158"/>
    </location>
    <ligand>
        <name>Zn(2+)</name>
        <dbReference type="ChEBI" id="CHEBI:29105"/>
    </ligand>
</feature>
<dbReference type="OrthoDB" id="6768at2157"/>
<dbReference type="eggNOG" id="arCOG00676">
    <property type="taxonomic scope" value="Archaea"/>
</dbReference>
<evidence type="ECO:0000313" key="3">
    <source>
        <dbReference type="EMBL" id="AIF85238.1"/>
    </source>
</evidence>
<dbReference type="GO" id="GO:0006401">
    <property type="term" value="P:RNA catabolic process"/>
    <property type="evidence" value="ECO:0007669"/>
    <property type="project" value="UniProtKB-UniRule"/>
</dbReference>
<name>A0A075MVS2_9ARCH</name>